<evidence type="ECO:0008006" key="4">
    <source>
        <dbReference type="Google" id="ProtNLM"/>
    </source>
</evidence>
<proteinExistence type="predicted"/>
<reference evidence="2" key="1">
    <citation type="submission" date="2022-08" db="EMBL/GenBank/DDBJ databases">
        <title>Genome Sequence of the sulphate-reducing bacterium, Pseudodesulfovibrio portus JCM14722.</title>
        <authorList>
            <person name="Kondo R."/>
            <person name="Kataoka T."/>
        </authorList>
    </citation>
    <scope>NUCLEOTIDE SEQUENCE</scope>
    <source>
        <strain evidence="2">JCM 14722</strain>
    </source>
</reference>
<evidence type="ECO:0000256" key="1">
    <source>
        <dbReference type="SAM" id="SignalP"/>
    </source>
</evidence>
<dbReference type="RefSeq" id="WP_264981889.1">
    <property type="nucleotide sequence ID" value="NZ_AP026708.1"/>
</dbReference>
<keyword evidence="3" id="KW-1185">Reference proteome</keyword>
<dbReference type="Proteomes" id="UP001061361">
    <property type="component" value="Chromosome"/>
</dbReference>
<feature type="signal peptide" evidence="1">
    <location>
        <begin position="1"/>
        <end position="22"/>
    </location>
</feature>
<dbReference type="SUPFAM" id="SSF52317">
    <property type="entry name" value="Class I glutamine amidotransferase-like"/>
    <property type="match status" value="1"/>
</dbReference>
<evidence type="ECO:0000313" key="2">
    <source>
        <dbReference type="EMBL" id="BDQ34998.1"/>
    </source>
</evidence>
<sequence>MKRCIVFLLFGVMVFAVGTAHAQSVLVSQYQAYGYGYGAPGYANWTGALNTATSNNVQVAANFENYAQMLSYDALLLDVRDMSAVLSATEVSNLTSYIATGRRVLMMGENYHWTTWDSSVLGVVGGTYDPTVSTGTAIPVVAHELTQGIAGVHPQGGGMASGGVSLFDMPFAHLWGDGNVLTLMDTGILDDWYGEYLDNPAFAVNVAEWLAGSTPTPIPGAIWLFGSGLLGLVGVRLRKKT</sequence>
<name>A0ABM8AU91_9BACT</name>
<keyword evidence="1" id="KW-0732">Signal</keyword>
<accession>A0ABM8AU91</accession>
<dbReference type="InterPro" id="IPR029062">
    <property type="entry name" value="Class_I_gatase-like"/>
</dbReference>
<feature type="chain" id="PRO_5045156108" description="PEP-CTERM protein-sorting domain-containing protein" evidence="1">
    <location>
        <begin position="23"/>
        <end position="241"/>
    </location>
</feature>
<protein>
    <recommendedName>
        <fullName evidence="4">PEP-CTERM protein-sorting domain-containing protein</fullName>
    </recommendedName>
</protein>
<dbReference type="EMBL" id="AP026708">
    <property type="protein sequence ID" value="BDQ34998.1"/>
    <property type="molecule type" value="Genomic_DNA"/>
</dbReference>
<gene>
    <name evidence="2" type="ORF">JCM14722_25400</name>
</gene>
<evidence type="ECO:0000313" key="3">
    <source>
        <dbReference type="Proteomes" id="UP001061361"/>
    </source>
</evidence>
<organism evidence="2 3">
    <name type="scientific">Pseudodesulfovibrio portus</name>
    <dbReference type="NCBI Taxonomy" id="231439"/>
    <lineage>
        <taxon>Bacteria</taxon>
        <taxon>Pseudomonadati</taxon>
        <taxon>Thermodesulfobacteriota</taxon>
        <taxon>Desulfovibrionia</taxon>
        <taxon>Desulfovibrionales</taxon>
        <taxon>Desulfovibrionaceae</taxon>
    </lineage>
</organism>